<dbReference type="Gene3D" id="1.10.750.20">
    <property type="entry name" value="SOCS box"/>
    <property type="match status" value="1"/>
</dbReference>
<dbReference type="InterPro" id="IPR036036">
    <property type="entry name" value="SOCS_box-like_dom_sf"/>
</dbReference>
<feature type="repeat" description="ANK" evidence="3">
    <location>
        <begin position="53"/>
        <end position="85"/>
    </location>
</feature>
<dbReference type="Proteomes" id="UP001195483">
    <property type="component" value="Unassembled WGS sequence"/>
</dbReference>
<dbReference type="AlphaFoldDB" id="A0AAE0SFX0"/>
<keyword evidence="1" id="KW-0677">Repeat</keyword>
<evidence type="ECO:0000313" key="5">
    <source>
        <dbReference type="EMBL" id="KAK3590738.1"/>
    </source>
</evidence>
<feature type="domain" description="SOCS box" evidence="4">
    <location>
        <begin position="281"/>
        <end position="320"/>
    </location>
</feature>
<dbReference type="PANTHER" id="PTHR24198">
    <property type="entry name" value="ANKYRIN REPEAT AND PROTEIN KINASE DOMAIN-CONTAINING PROTEIN"/>
    <property type="match status" value="1"/>
</dbReference>
<comment type="caution">
    <text evidence="5">The sequence shown here is derived from an EMBL/GenBank/DDBJ whole genome shotgun (WGS) entry which is preliminary data.</text>
</comment>
<dbReference type="PROSITE" id="PS50225">
    <property type="entry name" value="SOCS"/>
    <property type="match status" value="1"/>
</dbReference>
<evidence type="ECO:0000256" key="3">
    <source>
        <dbReference type="PROSITE-ProRule" id="PRU00023"/>
    </source>
</evidence>
<protein>
    <recommendedName>
        <fullName evidence="4">SOCS box domain-containing protein</fullName>
    </recommendedName>
</protein>
<dbReference type="SUPFAM" id="SSF48403">
    <property type="entry name" value="Ankyrin repeat"/>
    <property type="match status" value="1"/>
</dbReference>
<dbReference type="EMBL" id="JAEAOA010001849">
    <property type="protein sequence ID" value="KAK3590738.1"/>
    <property type="molecule type" value="Genomic_DNA"/>
</dbReference>
<reference evidence="5" key="1">
    <citation type="journal article" date="2021" name="Genome Biol. Evol.">
        <title>A High-Quality Reference Genome for a Parasitic Bivalve with Doubly Uniparental Inheritance (Bivalvia: Unionida).</title>
        <authorList>
            <person name="Smith C.H."/>
        </authorList>
    </citation>
    <scope>NUCLEOTIDE SEQUENCE</scope>
    <source>
        <strain evidence="5">CHS0354</strain>
    </source>
</reference>
<gene>
    <name evidence="5" type="ORF">CHS0354_030977</name>
</gene>
<dbReference type="SMART" id="SM00248">
    <property type="entry name" value="ANK"/>
    <property type="match status" value="4"/>
</dbReference>
<dbReference type="SUPFAM" id="SSF158235">
    <property type="entry name" value="SOCS box-like"/>
    <property type="match status" value="1"/>
</dbReference>
<evidence type="ECO:0000256" key="2">
    <source>
        <dbReference type="ARBA" id="ARBA00023043"/>
    </source>
</evidence>
<dbReference type="PROSITE" id="PS50297">
    <property type="entry name" value="ANK_REP_REGION"/>
    <property type="match status" value="2"/>
</dbReference>
<evidence type="ECO:0000313" key="6">
    <source>
        <dbReference type="Proteomes" id="UP001195483"/>
    </source>
</evidence>
<feature type="repeat" description="ANK" evidence="3">
    <location>
        <begin position="144"/>
        <end position="176"/>
    </location>
</feature>
<dbReference type="SMART" id="SM00969">
    <property type="entry name" value="SOCS_box"/>
    <property type="match status" value="1"/>
</dbReference>
<proteinExistence type="predicted"/>
<dbReference type="InterPro" id="IPR001496">
    <property type="entry name" value="SOCS_box"/>
</dbReference>
<dbReference type="GO" id="GO:0035556">
    <property type="term" value="P:intracellular signal transduction"/>
    <property type="evidence" value="ECO:0007669"/>
    <property type="project" value="InterPro"/>
</dbReference>
<evidence type="ECO:0000256" key="1">
    <source>
        <dbReference type="ARBA" id="ARBA00022737"/>
    </source>
</evidence>
<keyword evidence="6" id="KW-1185">Reference proteome</keyword>
<reference evidence="5" key="3">
    <citation type="submission" date="2023-05" db="EMBL/GenBank/DDBJ databases">
        <authorList>
            <person name="Smith C.H."/>
        </authorList>
    </citation>
    <scope>NUCLEOTIDE SEQUENCE</scope>
    <source>
        <strain evidence="5">CHS0354</strain>
        <tissue evidence="5">Mantle</tissue>
    </source>
</reference>
<dbReference type="InterPro" id="IPR002110">
    <property type="entry name" value="Ankyrin_rpt"/>
</dbReference>
<dbReference type="Pfam" id="PF12796">
    <property type="entry name" value="Ank_2"/>
    <property type="match status" value="1"/>
</dbReference>
<sequence>MESIKHQNTVKIKHFIDAVNNDDLETIKCSIASLRNKCQINRACIVEGEKIRGKFTPLSYAVKTKKLNIVSFLLETGADVNCKGWFINKDEPSRCLCHNPLFLACVNNDPGMIKILAENGAHINIPIPDIRVEEEEGGSIEYSTEDTCLHWAVRNEKEAVVMALLQSGANPNKRNHFDTSPLHIACEKCNFCIMKELVRFGGHFEPDVISWIHLIECLLDYDVSRAQGVSEERKKLVLFLLSTSYSHRNSVGLELLGQIEKSIENTNVDHYCVNLIKHLISNPSPLIQICRATIRKCIGQRCKPGVMSCLPLPSNLEKYLSLDY</sequence>
<keyword evidence="2 3" id="KW-0040">ANK repeat</keyword>
<reference evidence="5" key="2">
    <citation type="journal article" date="2021" name="Genome Biol. Evol.">
        <title>Developing a high-quality reference genome for a parasitic bivalve with doubly uniparental inheritance (Bivalvia: Unionida).</title>
        <authorList>
            <person name="Smith C.H."/>
        </authorList>
    </citation>
    <scope>NUCLEOTIDE SEQUENCE</scope>
    <source>
        <strain evidence="5">CHS0354</strain>
        <tissue evidence="5">Mantle</tissue>
    </source>
</reference>
<organism evidence="5 6">
    <name type="scientific">Potamilus streckersoni</name>
    <dbReference type="NCBI Taxonomy" id="2493646"/>
    <lineage>
        <taxon>Eukaryota</taxon>
        <taxon>Metazoa</taxon>
        <taxon>Spiralia</taxon>
        <taxon>Lophotrochozoa</taxon>
        <taxon>Mollusca</taxon>
        <taxon>Bivalvia</taxon>
        <taxon>Autobranchia</taxon>
        <taxon>Heteroconchia</taxon>
        <taxon>Palaeoheterodonta</taxon>
        <taxon>Unionida</taxon>
        <taxon>Unionoidea</taxon>
        <taxon>Unionidae</taxon>
        <taxon>Ambleminae</taxon>
        <taxon>Lampsilini</taxon>
        <taxon>Potamilus</taxon>
    </lineage>
</organism>
<evidence type="ECO:0000259" key="4">
    <source>
        <dbReference type="PROSITE" id="PS50225"/>
    </source>
</evidence>
<accession>A0AAE0SFX0</accession>
<dbReference type="Pfam" id="PF07525">
    <property type="entry name" value="SOCS_box"/>
    <property type="match status" value="1"/>
</dbReference>
<dbReference type="InterPro" id="IPR036770">
    <property type="entry name" value="Ankyrin_rpt-contain_sf"/>
</dbReference>
<name>A0AAE0SFX0_9BIVA</name>
<dbReference type="PANTHER" id="PTHR24198:SF165">
    <property type="entry name" value="ANKYRIN REPEAT-CONTAINING PROTEIN-RELATED"/>
    <property type="match status" value="1"/>
</dbReference>
<dbReference type="CDD" id="cd03716">
    <property type="entry name" value="SOCS_ASB_like"/>
    <property type="match status" value="1"/>
</dbReference>
<dbReference type="PROSITE" id="PS50088">
    <property type="entry name" value="ANK_REPEAT"/>
    <property type="match status" value="2"/>
</dbReference>
<dbReference type="Gene3D" id="1.25.40.20">
    <property type="entry name" value="Ankyrin repeat-containing domain"/>
    <property type="match status" value="2"/>
</dbReference>
<dbReference type="Pfam" id="PF13637">
    <property type="entry name" value="Ank_4"/>
    <property type="match status" value="1"/>
</dbReference>